<dbReference type="AlphaFoldDB" id="A0A1E3B9J8"/>
<dbReference type="OrthoDB" id="5412996at2759"/>
<evidence type="ECO:0000313" key="2">
    <source>
        <dbReference type="EMBL" id="ODM17594.1"/>
    </source>
</evidence>
<feature type="domain" description="Aminoglycoside phosphotransferase" evidence="1">
    <location>
        <begin position="53"/>
        <end position="324"/>
    </location>
</feature>
<protein>
    <recommendedName>
        <fullName evidence="1">Aminoglycoside phosphotransferase domain-containing protein</fullName>
    </recommendedName>
</protein>
<gene>
    <name evidence="2" type="ORF">SI65_07269</name>
</gene>
<dbReference type="VEuPathDB" id="FungiDB:SI65_07269"/>
<sequence>MQNRMCFDDVAWEQSETVSDTWVAELFETDTLRAIGDFMVKHRRGVPTELCQPRAGAFNVSFRMKFEDGGSALIRFPKPGATMFPEEKMKNEVAVIRYIQENTSIPVPFILHWGTKSESPLGLGPFILMEYIDHATDLSTALNTPTLGGEDRPILDPSINIDKLEMLYGQMADILTQLSQLSLPRIGSLAQIDDFTWEARHRPLTIGMNELVRLGTLPRSTLPTTTFEMTSSYFDALAELHLQHLSHQRNDAVNSANDCRRKFVARQLFSKLAREGRLNASANDYGPFKIWCDDLRPSNILINEGLQIVGVIDWEFTYAAPVEYTHAAPWWLLLEQPEYWPDGIEAWEKTFESRLQTFLKVLIEREETAIQQGRLSPDQRLSGPMRQSWTNGDFWITYAARKNFAFDAIFWKKLDPLFFGSSTVAEEHRWEQRIELLSEEERQCMEQVVSQKLEQRQKRTLAWEPEEVDAFEACRPVA</sequence>
<dbReference type="Proteomes" id="UP000094569">
    <property type="component" value="Unassembled WGS sequence"/>
</dbReference>
<dbReference type="SUPFAM" id="SSF56112">
    <property type="entry name" value="Protein kinase-like (PK-like)"/>
    <property type="match status" value="1"/>
</dbReference>
<comment type="caution">
    <text evidence="2">The sequence shown here is derived from an EMBL/GenBank/DDBJ whole genome shotgun (WGS) entry which is preliminary data.</text>
</comment>
<accession>A0A1E3B9J8</accession>
<dbReference type="PANTHER" id="PTHR21310">
    <property type="entry name" value="AMINOGLYCOSIDE PHOSPHOTRANSFERASE-RELATED-RELATED"/>
    <property type="match status" value="1"/>
</dbReference>
<dbReference type="InterPro" id="IPR011009">
    <property type="entry name" value="Kinase-like_dom_sf"/>
</dbReference>
<dbReference type="EMBL" id="JXNT01000008">
    <property type="protein sequence ID" value="ODM17594.1"/>
    <property type="molecule type" value="Genomic_DNA"/>
</dbReference>
<dbReference type="InterPro" id="IPR051678">
    <property type="entry name" value="AGP_Transferase"/>
</dbReference>
<evidence type="ECO:0000313" key="3">
    <source>
        <dbReference type="Proteomes" id="UP000094569"/>
    </source>
</evidence>
<name>A0A1E3B9J8_ASPCR</name>
<dbReference type="Gene3D" id="3.30.200.20">
    <property type="entry name" value="Phosphorylase Kinase, domain 1"/>
    <property type="match status" value="1"/>
</dbReference>
<dbReference type="Pfam" id="PF01636">
    <property type="entry name" value="APH"/>
    <property type="match status" value="1"/>
</dbReference>
<dbReference type="InterPro" id="IPR002575">
    <property type="entry name" value="Aminoglycoside_PTrfase"/>
</dbReference>
<dbReference type="PANTHER" id="PTHR21310:SF37">
    <property type="entry name" value="AMINOGLYCOSIDE PHOSPHOTRANSFERASE DOMAIN-CONTAINING PROTEIN"/>
    <property type="match status" value="1"/>
</dbReference>
<proteinExistence type="predicted"/>
<reference evidence="2 3" key="1">
    <citation type="journal article" date="2016" name="BMC Genomics">
        <title>Comparative genomic and transcriptomic analyses of the Fuzhuan brick tea-fermentation fungus Aspergillus cristatus.</title>
        <authorList>
            <person name="Ge Y."/>
            <person name="Wang Y."/>
            <person name="Liu Y."/>
            <person name="Tan Y."/>
            <person name="Ren X."/>
            <person name="Zhang X."/>
            <person name="Hyde K.D."/>
            <person name="Liu Y."/>
            <person name="Liu Z."/>
        </authorList>
    </citation>
    <scope>NUCLEOTIDE SEQUENCE [LARGE SCALE GENOMIC DNA]</scope>
    <source>
        <strain evidence="2 3">GZAAS20.1005</strain>
    </source>
</reference>
<organism evidence="2 3">
    <name type="scientific">Aspergillus cristatus</name>
    <name type="common">Chinese Fuzhuan brick tea-fermentation fungus</name>
    <name type="synonym">Eurotium cristatum</name>
    <dbReference type="NCBI Taxonomy" id="573508"/>
    <lineage>
        <taxon>Eukaryota</taxon>
        <taxon>Fungi</taxon>
        <taxon>Dikarya</taxon>
        <taxon>Ascomycota</taxon>
        <taxon>Pezizomycotina</taxon>
        <taxon>Eurotiomycetes</taxon>
        <taxon>Eurotiomycetidae</taxon>
        <taxon>Eurotiales</taxon>
        <taxon>Aspergillaceae</taxon>
        <taxon>Aspergillus</taxon>
        <taxon>Aspergillus subgen. Aspergillus</taxon>
    </lineage>
</organism>
<dbReference type="STRING" id="573508.A0A1E3B9J8"/>
<evidence type="ECO:0000259" key="1">
    <source>
        <dbReference type="Pfam" id="PF01636"/>
    </source>
</evidence>
<keyword evidence="3" id="KW-1185">Reference proteome</keyword>